<dbReference type="Pfam" id="PF01963">
    <property type="entry name" value="TraB_PrgY_gumN"/>
    <property type="match status" value="1"/>
</dbReference>
<name>A0ABT3A5Q4_9ALTE</name>
<dbReference type="RefSeq" id="WP_263711223.1">
    <property type="nucleotide sequence ID" value="NZ_JAOWKX010000002.1"/>
</dbReference>
<dbReference type="EMBL" id="JAOWKX010000002">
    <property type="protein sequence ID" value="MCV2884010.1"/>
    <property type="molecule type" value="Genomic_DNA"/>
</dbReference>
<keyword evidence="3" id="KW-1185">Reference proteome</keyword>
<reference evidence="2 3" key="1">
    <citation type="submission" date="2022-10" db="EMBL/GenBank/DDBJ databases">
        <title>Aestuariibacter sp. AA17 isolated from Montipora capitata coral fragment.</title>
        <authorList>
            <person name="Emsley S.A."/>
            <person name="Pfannmuller K.M."/>
            <person name="Loughran R.M."/>
            <person name="Shlafstein M."/>
            <person name="Papke E."/>
            <person name="Saw J.H."/>
            <person name="Ushijima B."/>
            <person name="Videau P."/>
        </authorList>
    </citation>
    <scope>NUCLEOTIDE SEQUENCE [LARGE SCALE GENOMIC DNA]</scope>
    <source>
        <strain evidence="2 3">AA17</strain>
    </source>
</reference>
<accession>A0ABT3A5Q4</accession>
<evidence type="ECO:0000313" key="3">
    <source>
        <dbReference type="Proteomes" id="UP001652504"/>
    </source>
</evidence>
<protein>
    <submittedName>
        <fullName evidence="2">TraB/GumN family protein</fullName>
    </submittedName>
</protein>
<evidence type="ECO:0000313" key="2">
    <source>
        <dbReference type="EMBL" id="MCV2884010.1"/>
    </source>
</evidence>
<feature type="chain" id="PRO_5046940194" evidence="1">
    <location>
        <begin position="22"/>
        <end position="291"/>
    </location>
</feature>
<evidence type="ECO:0000256" key="1">
    <source>
        <dbReference type="SAM" id="SignalP"/>
    </source>
</evidence>
<dbReference type="CDD" id="cd14789">
    <property type="entry name" value="Tiki"/>
    <property type="match status" value="1"/>
</dbReference>
<dbReference type="InterPro" id="IPR002816">
    <property type="entry name" value="TraB/PrgY/GumN_fam"/>
</dbReference>
<dbReference type="PANTHER" id="PTHR40590">
    <property type="entry name" value="CYTOPLASMIC PROTEIN-RELATED"/>
    <property type="match status" value="1"/>
</dbReference>
<comment type="caution">
    <text evidence="2">The sequence shown here is derived from an EMBL/GenBank/DDBJ whole genome shotgun (WGS) entry which is preliminary data.</text>
</comment>
<keyword evidence="1" id="KW-0732">Signal</keyword>
<dbReference type="InterPro" id="IPR047111">
    <property type="entry name" value="YbaP-like"/>
</dbReference>
<dbReference type="PANTHER" id="PTHR40590:SF1">
    <property type="entry name" value="CYTOPLASMIC PROTEIN"/>
    <property type="match status" value="1"/>
</dbReference>
<organism evidence="2 3">
    <name type="scientific">Fluctibacter corallii</name>
    <dbReference type="NCBI Taxonomy" id="2984329"/>
    <lineage>
        <taxon>Bacteria</taxon>
        <taxon>Pseudomonadati</taxon>
        <taxon>Pseudomonadota</taxon>
        <taxon>Gammaproteobacteria</taxon>
        <taxon>Alteromonadales</taxon>
        <taxon>Alteromonadaceae</taxon>
        <taxon>Fluctibacter</taxon>
    </lineage>
</organism>
<feature type="signal peptide" evidence="1">
    <location>
        <begin position="1"/>
        <end position="21"/>
    </location>
</feature>
<proteinExistence type="predicted"/>
<gene>
    <name evidence="2" type="ORF">OE749_04820</name>
</gene>
<sequence length="291" mass="33199">MQYRFLAYGLISLCVSFSSLANPIWKATKGDEHVYFGGTVHVLSEADFPLPDTFHAVYKEVDELVFETDMAAIQSPEFQQAAMQAFQYPNGKTLDQVLSKDTLNALRTYLSSRGMRVEPLLPFKPSYAFTTIMLLELHRMGFTAQGVDGYFFELGAKDNKRLSWLESPQEQLNFISSLGEDNPNQMVRYSLEEVDTLPTMVTNLVRHWRSGDEHALDKLTVEPVKTAFPEIHESLLVARNNRWIKHIEAMFNDDDVEFILVGVAHLVGEDSVLTLLKQRGYHIEKVSHNHK</sequence>
<dbReference type="Proteomes" id="UP001652504">
    <property type="component" value="Unassembled WGS sequence"/>
</dbReference>